<dbReference type="Gene3D" id="3.90.226.10">
    <property type="entry name" value="2-enoyl-CoA Hydratase, Chain A, domain 1"/>
    <property type="match status" value="1"/>
</dbReference>
<evidence type="ECO:0000313" key="1">
    <source>
        <dbReference type="EMBL" id="MVF06224.1"/>
    </source>
</evidence>
<organism evidence="1 3">
    <name type="scientific">Serratia marcescens</name>
    <dbReference type="NCBI Taxonomy" id="615"/>
    <lineage>
        <taxon>Bacteria</taxon>
        <taxon>Pseudomonadati</taxon>
        <taxon>Pseudomonadota</taxon>
        <taxon>Gammaproteobacteria</taxon>
        <taxon>Enterobacterales</taxon>
        <taxon>Yersiniaceae</taxon>
        <taxon>Serratia</taxon>
    </lineage>
</organism>
<accession>A0ABD6I1R9</accession>
<proteinExistence type="predicted"/>
<sequence>MPNLSQVLEEIQSLQDDSRFDIVRRKYISQLSEFTGRNVICYYTDFLTNGSHQHVSINDDDKNGFMAVVNGMDRTRGLDLILHTPGGSVTAAESLVYYLRQLFNDDIRAIVPQMSMSAGTMIACACKEIVMGHHSSIGPFDPHIFGGLSAYGILEELKAAIEAITSNPASLPLWQTIISRYPPTVFDTANKAIQLADDLVTEWLVSGMFTGMPEDARNACAQKIVKGLNNRNDTKDHSRHIHAERALELGLNVTQLETNSDLQDAVLTVHHCCTQTLFNTPTVKLIEGSNGQSFIRFL</sequence>
<dbReference type="InterPro" id="IPR029045">
    <property type="entry name" value="ClpP/crotonase-like_dom_sf"/>
</dbReference>
<protein>
    <submittedName>
        <fullName evidence="1">S49 family peptidase</fullName>
    </submittedName>
</protein>
<gene>
    <name evidence="1" type="ORF">GMA22_23580</name>
    <name evidence="2" type="ORF">GMA22_23595</name>
</gene>
<dbReference type="SUPFAM" id="SSF52096">
    <property type="entry name" value="ClpP/crotonase"/>
    <property type="match status" value="1"/>
</dbReference>
<evidence type="ECO:0000313" key="3">
    <source>
        <dbReference type="Proteomes" id="UP000443014"/>
    </source>
</evidence>
<dbReference type="AlphaFoldDB" id="A0ABD6I1R9"/>
<comment type="caution">
    <text evidence="1">The sequence shown here is derived from an EMBL/GenBank/DDBJ whole genome shotgun (WGS) entry which is preliminary data.</text>
</comment>
<dbReference type="PANTHER" id="PTHR35984:SF1">
    <property type="entry name" value="PERIPLASMIC SERINE PROTEASE"/>
    <property type="match status" value="1"/>
</dbReference>
<dbReference type="InterPro" id="IPR002825">
    <property type="entry name" value="Pept_S49_ser-pept_pro"/>
</dbReference>
<dbReference type="EMBL" id="WNKC01000008">
    <property type="protein sequence ID" value="MVF06227.1"/>
    <property type="molecule type" value="Genomic_DNA"/>
</dbReference>
<dbReference type="Proteomes" id="UP000443014">
    <property type="component" value="Unassembled WGS sequence"/>
</dbReference>
<dbReference type="EMBL" id="WNKC01000007">
    <property type="protein sequence ID" value="MVF06224.1"/>
    <property type="molecule type" value="Genomic_DNA"/>
</dbReference>
<dbReference type="PANTHER" id="PTHR35984">
    <property type="entry name" value="PERIPLASMIC SERINE PROTEASE"/>
    <property type="match status" value="1"/>
</dbReference>
<name>A0ABD6I1R9_SERMA</name>
<dbReference type="RefSeq" id="WP_110662789.1">
    <property type="nucleotide sequence ID" value="NZ_QJQC01000003.1"/>
</dbReference>
<dbReference type="Pfam" id="PF01972">
    <property type="entry name" value="SDH_protease"/>
    <property type="match status" value="1"/>
</dbReference>
<evidence type="ECO:0000313" key="2">
    <source>
        <dbReference type="EMBL" id="MVF06227.1"/>
    </source>
</evidence>
<reference evidence="1 3" key="1">
    <citation type="submission" date="2019-11" db="EMBL/GenBank/DDBJ databases">
        <title>Whole genome sequence of a plant growth promoting strain Serratia marcescens BTL07 isolated from the rhizoplane of Chili (Capsicum annuum).</title>
        <authorList>
            <person name="Dutta S."/>
            <person name="Khatun A."/>
            <person name="Gupta D.R."/>
            <person name="Surovy M.Z."/>
            <person name="Rahman M.M."/>
            <person name="Mahmud N.U."/>
            <person name="Emes R."/>
            <person name="Warry A."/>
            <person name="West H."/>
            <person name="Clarke M.L."/>
            <person name="Islam M.T."/>
        </authorList>
    </citation>
    <scope>NUCLEOTIDE SEQUENCE [LARGE SCALE GENOMIC DNA]</scope>
    <source>
        <strain evidence="1 3">BTL07</strain>
    </source>
</reference>